<comment type="caution">
    <text evidence="1">The sequence shown here is derived from an EMBL/GenBank/DDBJ whole genome shotgun (WGS) entry which is preliminary data.</text>
</comment>
<organism evidence="1 2">
    <name type="scientific">Phytohabitans houttuyneae</name>
    <dbReference type="NCBI Taxonomy" id="1076126"/>
    <lineage>
        <taxon>Bacteria</taxon>
        <taxon>Bacillati</taxon>
        <taxon>Actinomycetota</taxon>
        <taxon>Actinomycetes</taxon>
        <taxon>Micromonosporales</taxon>
        <taxon>Micromonosporaceae</taxon>
    </lineage>
</organism>
<dbReference type="AlphaFoldDB" id="A0A6V8KQL6"/>
<keyword evidence="2" id="KW-1185">Reference proteome</keyword>
<reference evidence="1 2" key="2">
    <citation type="submission" date="2020-03" db="EMBL/GenBank/DDBJ databases">
        <authorList>
            <person name="Ichikawa N."/>
            <person name="Kimura A."/>
            <person name="Kitahashi Y."/>
            <person name="Uohara A."/>
        </authorList>
    </citation>
    <scope>NUCLEOTIDE SEQUENCE [LARGE SCALE GENOMIC DNA]</scope>
    <source>
        <strain evidence="1 2">NBRC 108639</strain>
    </source>
</reference>
<sequence length="142" mass="13816">MAPPLYAIVRPVAVKVTGLNGVPSWLVPPADGTVTVPAVPAPARPPPLSRYRFGEPVGGWLVGGAVVGGAVVGGAVVGGAVVGGAVVGGAVVGGLLGLVPPPALPPLQENAPVVTVRPAGTESVVPVENVTVMGEPLMFDAT</sequence>
<dbReference type="EMBL" id="BLPF01000003">
    <property type="protein sequence ID" value="GFJ84156.1"/>
    <property type="molecule type" value="Genomic_DNA"/>
</dbReference>
<reference evidence="1 2" key="1">
    <citation type="submission" date="2020-03" db="EMBL/GenBank/DDBJ databases">
        <title>Whole genome shotgun sequence of Phytohabitans houttuyneae NBRC 108639.</title>
        <authorList>
            <person name="Komaki H."/>
            <person name="Tamura T."/>
        </authorList>
    </citation>
    <scope>NUCLEOTIDE SEQUENCE [LARGE SCALE GENOMIC DNA]</scope>
    <source>
        <strain evidence="1 2">NBRC 108639</strain>
    </source>
</reference>
<evidence type="ECO:0000313" key="1">
    <source>
        <dbReference type="EMBL" id="GFJ84156.1"/>
    </source>
</evidence>
<gene>
    <name evidence="1" type="ORF">Phou_083360</name>
</gene>
<dbReference type="Proteomes" id="UP000482800">
    <property type="component" value="Unassembled WGS sequence"/>
</dbReference>
<protein>
    <submittedName>
        <fullName evidence="1">Uncharacterized protein</fullName>
    </submittedName>
</protein>
<evidence type="ECO:0000313" key="2">
    <source>
        <dbReference type="Proteomes" id="UP000482800"/>
    </source>
</evidence>
<name>A0A6V8KQL6_9ACTN</name>
<accession>A0A6V8KQL6</accession>
<proteinExistence type="predicted"/>